<dbReference type="EMBL" id="CP002859">
    <property type="protein sequence ID" value="AEI50391.1"/>
    <property type="molecule type" value="Genomic_DNA"/>
</dbReference>
<protein>
    <submittedName>
        <fullName evidence="1">Uncharacterized protein</fullName>
    </submittedName>
</protein>
<reference evidence="2" key="1">
    <citation type="submission" date="2011-06" db="EMBL/GenBank/DDBJ databases">
        <title>The complete genome of chromosome of Runella slithyformis DSM 19594.</title>
        <authorList>
            <consortium name="US DOE Joint Genome Institute (JGI-PGF)"/>
            <person name="Lucas S."/>
            <person name="Han J."/>
            <person name="Lapidus A."/>
            <person name="Bruce D."/>
            <person name="Goodwin L."/>
            <person name="Pitluck S."/>
            <person name="Peters L."/>
            <person name="Kyrpides N."/>
            <person name="Mavromatis K."/>
            <person name="Ivanova N."/>
            <person name="Ovchinnikova G."/>
            <person name="Zhang X."/>
            <person name="Misra M."/>
            <person name="Detter J.C."/>
            <person name="Tapia R."/>
            <person name="Han C."/>
            <person name="Land M."/>
            <person name="Hauser L."/>
            <person name="Markowitz V."/>
            <person name="Cheng J.-F."/>
            <person name="Hugenholtz P."/>
            <person name="Woyke T."/>
            <person name="Wu D."/>
            <person name="Tindall B."/>
            <person name="Faehrich R."/>
            <person name="Brambilla E."/>
            <person name="Klenk H.-P."/>
            <person name="Eisen J.A."/>
        </authorList>
    </citation>
    <scope>NUCLEOTIDE SEQUENCE [LARGE SCALE GENOMIC DNA]</scope>
    <source>
        <strain evidence="2">ATCC 29530 / DSM 19594 / LMG 11500 / NCIMB 11436 / LSU 4</strain>
    </source>
</reference>
<dbReference type="RefSeq" id="WP_013929689.1">
    <property type="nucleotide sequence ID" value="NC_015703.1"/>
</dbReference>
<evidence type="ECO:0000313" key="1">
    <source>
        <dbReference type="EMBL" id="AEI50391.1"/>
    </source>
</evidence>
<name>A0A7U3ZNB7_RUNSL</name>
<dbReference type="Proteomes" id="UP000000493">
    <property type="component" value="Chromosome"/>
</dbReference>
<organism evidence="1 2">
    <name type="scientific">Runella slithyformis (strain ATCC 29530 / DSM 19594 / LMG 11500 / NCIMB 11436 / LSU 4)</name>
    <dbReference type="NCBI Taxonomy" id="761193"/>
    <lineage>
        <taxon>Bacteria</taxon>
        <taxon>Pseudomonadati</taxon>
        <taxon>Bacteroidota</taxon>
        <taxon>Cytophagia</taxon>
        <taxon>Cytophagales</taxon>
        <taxon>Spirosomataceae</taxon>
        <taxon>Runella</taxon>
    </lineage>
</organism>
<evidence type="ECO:0000313" key="2">
    <source>
        <dbReference type="Proteomes" id="UP000000493"/>
    </source>
</evidence>
<proteinExistence type="predicted"/>
<accession>A0A7U3ZNB7</accession>
<gene>
    <name evidence="1" type="ordered locus">Runsl_4040</name>
</gene>
<sequence length="371" mass="42815">MKTIKIFFILTLLCQNLYLKAQITIRDTESNENISFVELRDLAGRILGMSDENGIVSKDVIEKIEKGNSNDILIYHMSYKPLQIGKNRLLEMNSINLTRNIIMLDEVVVSSNSKTTSFLVLKGYFRSYNIIDNQLKSYADGMVEYLYPNSSKNDILIKRIQERSFLLPGGKGVPALMNINIVGPRIPDMNLTNESAAKTYSFFDNENQDYFLFAKNKTVRVNKIPLENGKNAILQEISYLTAEDKKVVRRFGNESIHEYHNESSVYNASDSTEISLENLIYHKEIRKFKMKGKNDERFQDVEDVGEFFVEKVDYLQEKPKGFSRFTGFNGFSNYSSKFWEQNSAKKLYNPLPDAILKSLNNDIIELKNINR</sequence>
<dbReference type="KEGG" id="rsi:Runsl_4040"/>
<keyword evidence="2" id="KW-1185">Reference proteome</keyword>
<dbReference type="AlphaFoldDB" id="A0A7U3ZNB7"/>
<reference evidence="1 2" key="2">
    <citation type="journal article" date="2012" name="Stand. Genomic Sci.">
        <title>Complete genome sequence of the aquatic bacterium Runella slithyformis type strain (LSU 4(T)).</title>
        <authorList>
            <person name="Copeland A."/>
            <person name="Zhang X."/>
            <person name="Misra M."/>
            <person name="Lapidus A."/>
            <person name="Nolan M."/>
            <person name="Lucas S."/>
            <person name="Deshpande S."/>
            <person name="Cheng J.F."/>
            <person name="Tapia R."/>
            <person name="Goodwin L.A."/>
            <person name="Pitluck S."/>
            <person name="Liolios K."/>
            <person name="Pagani I."/>
            <person name="Ivanova N."/>
            <person name="Mikhailova N."/>
            <person name="Pati A."/>
            <person name="Chen A."/>
            <person name="Palaniappan K."/>
            <person name="Land M."/>
            <person name="Hauser L."/>
            <person name="Pan C."/>
            <person name="Jeffries C.D."/>
            <person name="Detter J.C."/>
            <person name="Brambilla E.M."/>
            <person name="Rohde M."/>
            <person name="Djao O.D."/>
            <person name="Goker M."/>
            <person name="Sikorski J."/>
            <person name="Tindall B.J."/>
            <person name="Woyke T."/>
            <person name="Bristow J."/>
            <person name="Eisen J.A."/>
            <person name="Markowitz V."/>
            <person name="Hugenholtz P."/>
            <person name="Kyrpides N.C."/>
            <person name="Klenk H.P."/>
            <person name="Mavromatis K."/>
        </authorList>
    </citation>
    <scope>NUCLEOTIDE SEQUENCE [LARGE SCALE GENOMIC DNA]</scope>
    <source>
        <strain evidence="2">ATCC 29530 / DSM 19594 / LMG 11500 / NCIMB 11436 / LSU 4</strain>
    </source>
</reference>